<reference evidence="2" key="5">
    <citation type="journal article" date="2002" name="Nature">
        <title>Analysis of the mouse transcriptome based on functional annotation of 60,770 full-length cDNAs.</title>
        <authorList>
            <consortium name="The FANTOM Consortium and the RIKEN Genome Exploration Research Group Phase I and II Team"/>
        </authorList>
    </citation>
    <scope>NUCLEOTIDE SEQUENCE</scope>
    <source>
        <strain evidence="2">NOD</strain>
        <tissue evidence="2">Activated spleen</tissue>
    </source>
</reference>
<keyword evidence="1" id="KW-1133">Transmembrane helix</keyword>
<reference evidence="2" key="3">
    <citation type="journal article" date="2000" name="Genome Res.">
        <title>RIKEN integrated sequence analysis (RISA) system--384-format sequencing pipeline with 384 multicapillary sequencer.</title>
        <authorList>
            <person name="Shibata K."/>
            <person name="Itoh M."/>
            <person name="Aizawa K."/>
            <person name="Nagaoka S."/>
            <person name="Sasaki N."/>
            <person name="Carninci P."/>
            <person name="Konno H."/>
            <person name="Akiyama J."/>
            <person name="Nishi K."/>
            <person name="Kitsunai T."/>
            <person name="Tashiro H."/>
            <person name="Itoh M."/>
            <person name="Sumi N."/>
            <person name="Ishii Y."/>
            <person name="Nakamura S."/>
            <person name="Hazama M."/>
            <person name="Nishine T."/>
            <person name="Harada A."/>
            <person name="Yamamoto R."/>
            <person name="Matsumoto H."/>
            <person name="Sakaguchi S."/>
            <person name="Ikegami T."/>
            <person name="Kashiwagi K."/>
            <person name="Fujiwake S."/>
            <person name="Inoue K."/>
            <person name="Togawa Y."/>
            <person name="Izawa M."/>
            <person name="Ohara E."/>
            <person name="Watahiki M."/>
            <person name="Yoneda Y."/>
            <person name="Ishikawa T."/>
            <person name="Ozawa K."/>
            <person name="Tanaka T."/>
            <person name="Matsuura S."/>
            <person name="Kawai J."/>
            <person name="Okazaki Y."/>
            <person name="Muramatsu M."/>
            <person name="Inoue Y."/>
            <person name="Kira A."/>
            <person name="Hayashizaki Y."/>
        </authorList>
    </citation>
    <scope>NUCLEOTIDE SEQUENCE</scope>
    <source>
        <strain evidence="2">NOD</strain>
        <tissue evidence="2">Activated spleen</tissue>
    </source>
</reference>
<keyword evidence="1" id="KW-0812">Transmembrane</keyword>
<accession>Q3T9E7</accession>
<reference evidence="2" key="4">
    <citation type="journal article" date="2001" name="Nature">
        <title>Functional annotation of a full-length mouse cDNA collection.</title>
        <authorList>
            <consortium name="The RIKEN Genome Exploration Research Group Phase II Team and the FANTOM Consortium"/>
        </authorList>
    </citation>
    <scope>NUCLEOTIDE SEQUENCE</scope>
    <source>
        <strain evidence="2">NOD</strain>
        <tissue evidence="2">Activated spleen</tissue>
    </source>
</reference>
<dbReference type="AlphaFoldDB" id="Q3T9E7"/>
<evidence type="ECO:0000256" key="1">
    <source>
        <dbReference type="SAM" id="Phobius"/>
    </source>
</evidence>
<reference evidence="2" key="7">
    <citation type="journal article" date="2005" name="Science">
        <title>The Transcriptional Landscape of the Mammalian Genome.</title>
        <authorList>
            <consortium name="The FANTOM Consortium"/>
            <consortium name="Riken Genome Exploration Research Group and Genome Science Group (Genome Network Project Core Group)"/>
        </authorList>
    </citation>
    <scope>NUCLEOTIDE SEQUENCE</scope>
    <source>
        <strain evidence="2">NOD</strain>
        <tissue evidence="2">Activated spleen</tissue>
    </source>
</reference>
<dbReference type="MGI" id="MGI:1351654">
    <property type="gene designation" value="Slc14a1"/>
</dbReference>
<reference evidence="2" key="8">
    <citation type="journal article" date="2005" name="Science">
        <title>Antisense Transcription in the Mammalian Transcriptome.</title>
        <authorList>
            <consortium name="RIKEN Genome Exploration Research Group and Genome Science Group (Genome Network Project Core Group) and the FANTOM Consortium"/>
        </authorList>
    </citation>
    <scope>NUCLEOTIDE SEQUENCE</scope>
    <source>
        <strain evidence="2">NOD</strain>
        <tissue evidence="2">Activated spleen</tissue>
    </source>
</reference>
<sequence>VSSKHQQLSCTHRAFREFFSLFLFSFFFSFLFFLSFICLFNFFFLRHYFLHTNVLASKLIVSEPPYRNTDREFSGFLL</sequence>
<gene>
    <name evidence="3" type="primary">Slc14a1</name>
</gene>
<proteinExistence type="evidence at transcript level"/>
<reference evidence="2" key="2">
    <citation type="journal article" date="2000" name="Genome Res.">
        <title>Normalization and subtraction of cap-trapper-selected cDNAs to prepare full-length cDNA libraries for rapid discovery of new genes.</title>
        <authorList>
            <person name="Carninci P."/>
            <person name="Shibata Y."/>
            <person name="Hayatsu N."/>
            <person name="Sugahara Y."/>
            <person name="Shibata K."/>
            <person name="Itoh M."/>
            <person name="Konno H."/>
            <person name="Okazaki Y."/>
            <person name="Muramatsu M."/>
            <person name="Hayashizaki Y."/>
        </authorList>
    </citation>
    <scope>NUCLEOTIDE SEQUENCE</scope>
    <source>
        <strain evidence="2">NOD</strain>
        <tissue evidence="2">Activated spleen</tissue>
    </source>
</reference>
<dbReference type="EMBL" id="AK172576">
    <property type="protein sequence ID" value="BAE43075.1"/>
    <property type="molecule type" value="mRNA"/>
</dbReference>
<feature type="transmembrane region" description="Helical" evidence="1">
    <location>
        <begin position="21"/>
        <end position="45"/>
    </location>
</feature>
<dbReference type="AGR" id="MGI:1351654"/>
<reference evidence="2" key="6">
    <citation type="submission" date="2004-04" db="EMBL/GenBank/DDBJ databases">
        <authorList>
            <person name="Arakawa T."/>
            <person name="Carninci P."/>
            <person name="Fukuda S."/>
            <person name="Hashizume W."/>
            <person name="Hayashida K."/>
            <person name="Hori F."/>
            <person name="Iida J."/>
            <person name="Imamura K."/>
            <person name="Imotani K."/>
            <person name="Itoh M."/>
            <person name="Kanagawa S."/>
            <person name="Kawai J."/>
            <person name="Kojima M."/>
            <person name="Konno H."/>
            <person name="Murata M."/>
            <person name="Nakamura M."/>
            <person name="Ninomiya N."/>
            <person name="Nishiyori H."/>
            <person name="Nomura K."/>
            <person name="Ohno M."/>
            <person name="Sakazume N."/>
            <person name="Sano H."/>
            <person name="Sasaki D."/>
            <person name="Shibata K."/>
            <person name="Shiraki T."/>
            <person name="Tagami M."/>
            <person name="Tagami Y."/>
            <person name="Waki K."/>
            <person name="Watahiki A."/>
            <person name="Muramatsu M."/>
            <person name="Hayashizaki Y."/>
        </authorList>
    </citation>
    <scope>NUCLEOTIDE SEQUENCE</scope>
    <source>
        <strain evidence="2">NOD</strain>
        <tissue evidence="2">Activated spleen</tissue>
    </source>
</reference>
<feature type="non-terminal residue" evidence="2">
    <location>
        <position position="1"/>
    </location>
</feature>
<evidence type="ECO:0000313" key="3">
    <source>
        <dbReference type="MGI" id="MGI:1351654"/>
    </source>
</evidence>
<reference evidence="2" key="1">
    <citation type="journal article" date="1999" name="Methods Enzymol.">
        <title>High-efficiency full-length cDNA cloning.</title>
        <authorList>
            <person name="Carninci P."/>
            <person name="Hayashizaki Y."/>
        </authorList>
    </citation>
    <scope>NUCLEOTIDE SEQUENCE</scope>
    <source>
        <strain evidence="2">NOD</strain>
        <tissue evidence="2">Activated spleen</tissue>
    </source>
</reference>
<name>Q3T9E7_MOUSE</name>
<organism evidence="2">
    <name type="scientific">Mus musculus</name>
    <name type="common">Mouse</name>
    <dbReference type="NCBI Taxonomy" id="10090"/>
    <lineage>
        <taxon>Eukaryota</taxon>
        <taxon>Metazoa</taxon>
        <taxon>Chordata</taxon>
        <taxon>Craniata</taxon>
        <taxon>Vertebrata</taxon>
        <taxon>Euteleostomi</taxon>
        <taxon>Mammalia</taxon>
        <taxon>Eutheria</taxon>
        <taxon>Euarchontoglires</taxon>
        <taxon>Glires</taxon>
        <taxon>Rodentia</taxon>
        <taxon>Myomorpha</taxon>
        <taxon>Muroidea</taxon>
        <taxon>Muridae</taxon>
        <taxon>Murinae</taxon>
        <taxon>Mus</taxon>
        <taxon>Mus</taxon>
    </lineage>
</organism>
<evidence type="ECO:0000313" key="2">
    <source>
        <dbReference type="EMBL" id="BAE43075.1"/>
    </source>
</evidence>
<keyword evidence="1" id="KW-0472">Membrane</keyword>
<protein>
    <submittedName>
        <fullName evidence="2">Uncharacterized protein</fullName>
    </submittedName>
</protein>